<dbReference type="InterPro" id="IPR002877">
    <property type="entry name" value="RNA_MeTrfase_FtsJ_dom"/>
</dbReference>
<dbReference type="AlphaFoldDB" id="A0A5C1QPN8"/>
<dbReference type="PANTHER" id="PTHR32319:SF0">
    <property type="entry name" value="BACTERIAL HEMOLYSIN-LIKE PROTEIN"/>
    <property type="match status" value="1"/>
</dbReference>
<dbReference type="EMBL" id="CP036150">
    <property type="protein sequence ID" value="QEN08536.1"/>
    <property type="molecule type" value="Genomic_DNA"/>
</dbReference>
<keyword evidence="3" id="KW-0489">Methyltransferase</keyword>
<evidence type="ECO:0000313" key="4">
    <source>
        <dbReference type="Proteomes" id="UP000324209"/>
    </source>
</evidence>
<protein>
    <submittedName>
        <fullName evidence="3">TlyA family RNA methyltransferase</fullName>
    </submittedName>
</protein>
<dbReference type="Gene3D" id="3.40.50.150">
    <property type="entry name" value="Vaccinia Virus protein VP39"/>
    <property type="match status" value="1"/>
</dbReference>
<dbReference type="KEGG" id="ock:EXM22_11265"/>
<dbReference type="GO" id="GO:0032259">
    <property type="term" value="P:methylation"/>
    <property type="evidence" value="ECO:0007669"/>
    <property type="project" value="UniProtKB-KW"/>
</dbReference>
<dbReference type="Proteomes" id="UP000324209">
    <property type="component" value="Chromosome"/>
</dbReference>
<keyword evidence="4" id="KW-1185">Reference proteome</keyword>
<evidence type="ECO:0000259" key="2">
    <source>
        <dbReference type="Pfam" id="PF01728"/>
    </source>
</evidence>
<name>A0A5C1QPN8_9SPIO</name>
<dbReference type="OrthoDB" id="9784736at2"/>
<proteinExistence type="predicted"/>
<feature type="domain" description="Ribosomal RNA methyltransferase FtsJ" evidence="2">
    <location>
        <begin position="58"/>
        <end position="181"/>
    </location>
</feature>
<dbReference type="NCBIfam" id="TIGR00478">
    <property type="entry name" value="tly"/>
    <property type="match status" value="1"/>
</dbReference>
<keyword evidence="1" id="KW-0694">RNA-binding</keyword>
<sequence>MKKIRIFAKIQKDFPQYSEKELYAAILCGEVAVLGETIRDPKSLVPEDVEVCLKKKKYVSRGGFKLEKVLDLWSLPVRGRRILDAGSSTGGFTDCLLQKGALSVYAVDVGYNQLDYSLRTNPAVIVMERTNIMSVDSLDPRPSWAVADLSFRSLRSAASHILGLTEDSRLIALMKPQFEVKDPDEDFDGIVRNPQEIIDITEMVIREMSDEGAFVTKAALSPVTGRKGNQELLFDVSGKESELVDLEQIISSLKEEFKIHKTV</sequence>
<gene>
    <name evidence="3" type="ORF">EXM22_11265</name>
</gene>
<dbReference type="PANTHER" id="PTHR32319">
    <property type="entry name" value="BACTERIAL HEMOLYSIN-LIKE PROTEIN"/>
    <property type="match status" value="1"/>
</dbReference>
<dbReference type="InterPro" id="IPR047048">
    <property type="entry name" value="TlyA"/>
</dbReference>
<organism evidence="3 4">
    <name type="scientific">Oceanispirochaeta crateris</name>
    <dbReference type="NCBI Taxonomy" id="2518645"/>
    <lineage>
        <taxon>Bacteria</taxon>
        <taxon>Pseudomonadati</taxon>
        <taxon>Spirochaetota</taxon>
        <taxon>Spirochaetia</taxon>
        <taxon>Spirochaetales</taxon>
        <taxon>Spirochaetaceae</taxon>
        <taxon>Oceanispirochaeta</taxon>
    </lineage>
</organism>
<dbReference type="SUPFAM" id="SSF53335">
    <property type="entry name" value="S-adenosyl-L-methionine-dependent methyltransferases"/>
    <property type="match status" value="1"/>
</dbReference>
<dbReference type="InterPro" id="IPR029063">
    <property type="entry name" value="SAM-dependent_MTases_sf"/>
</dbReference>
<dbReference type="InterPro" id="IPR004538">
    <property type="entry name" value="Hemolysin_A/TlyA"/>
</dbReference>
<evidence type="ECO:0000313" key="3">
    <source>
        <dbReference type="EMBL" id="QEN08536.1"/>
    </source>
</evidence>
<keyword evidence="3" id="KW-0808">Transferase</keyword>
<dbReference type="GO" id="GO:0008168">
    <property type="term" value="F:methyltransferase activity"/>
    <property type="evidence" value="ECO:0007669"/>
    <property type="project" value="UniProtKB-KW"/>
</dbReference>
<dbReference type="GO" id="GO:0003723">
    <property type="term" value="F:RNA binding"/>
    <property type="evidence" value="ECO:0007669"/>
    <property type="project" value="UniProtKB-KW"/>
</dbReference>
<reference evidence="3 4" key="1">
    <citation type="submission" date="2019-02" db="EMBL/GenBank/DDBJ databases">
        <title>Complete Genome Sequence and Methylome Analysis of free living Spirochaetas.</title>
        <authorList>
            <person name="Fomenkov A."/>
            <person name="Dubinina G."/>
            <person name="Leshcheva N."/>
            <person name="Mikheeva N."/>
            <person name="Grabovich M."/>
            <person name="Vincze T."/>
            <person name="Roberts R.J."/>
        </authorList>
    </citation>
    <scope>NUCLEOTIDE SEQUENCE [LARGE SCALE GENOMIC DNA]</scope>
    <source>
        <strain evidence="3 4">K2</strain>
    </source>
</reference>
<dbReference type="Pfam" id="PF01728">
    <property type="entry name" value="FtsJ"/>
    <property type="match status" value="1"/>
</dbReference>
<evidence type="ECO:0000256" key="1">
    <source>
        <dbReference type="ARBA" id="ARBA00022884"/>
    </source>
</evidence>
<accession>A0A5C1QPN8</accession>
<dbReference type="RefSeq" id="WP_149486617.1">
    <property type="nucleotide sequence ID" value="NZ_CP036150.1"/>
</dbReference>